<dbReference type="RefSeq" id="WP_090849679.1">
    <property type="nucleotide sequence ID" value="NZ_FNJU01000001.1"/>
</dbReference>
<reference evidence="4" key="1">
    <citation type="submission" date="2016-10" db="EMBL/GenBank/DDBJ databases">
        <authorList>
            <person name="Varghese N."/>
            <person name="Submissions S."/>
        </authorList>
    </citation>
    <scope>NUCLEOTIDE SEQUENCE [LARGE SCALE GENOMIC DNA]</scope>
    <source>
        <strain evidence="4">IBRC-M10078</strain>
    </source>
</reference>
<feature type="transmembrane region" description="Helical" evidence="1">
    <location>
        <begin position="464"/>
        <end position="487"/>
    </location>
</feature>
<feature type="transmembrane region" description="Helical" evidence="1">
    <location>
        <begin position="204"/>
        <end position="224"/>
    </location>
</feature>
<feature type="transmembrane region" description="Helical" evidence="1">
    <location>
        <begin position="165"/>
        <end position="184"/>
    </location>
</feature>
<evidence type="ECO:0000313" key="3">
    <source>
        <dbReference type="EMBL" id="SDP11581.1"/>
    </source>
</evidence>
<organism evidence="3 4">
    <name type="scientific">Litchfieldia salsa</name>
    <dbReference type="NCBI Taxonomy" id="930152"/>
    <lineage>
        <taxon>Bacteria</taxon>
        <taxon>Bacillati</taxon>
        <taxon>Bacillota</taxon>
        <taxon>Bacilli</taxon>
        <taxon>Bacillales</taxon>
        <taxon>Bacillaceae</taxon>
        <taxon>Litchfieldia</taxon>
    </lineage>
</organism>
<feature type="transmembrane region" description="Helical" evidence="1">
    <location>
        <begin position="390"/>
        <end position="408"/>
    </location>
</feature>
<sequence length="504" mass="52982">MGSFEGILTGFQVAFSIEGLLFVFLGVFIGTFIGMMPGLGPISAIAIMIPVTYSMEPSLALVMMAGVYYGAVFGGSTSSILLNAPGISGTVATAFDGYPMAQQGKAGKALAIAAISSFTGGTVSVLLLMLFTPLLASVAVVFGPVEYFALMLMGLTAISSLSEGSTLKAMISAVLGFIIVTIGIDGQTGTARFTFGNPNLLEGIDFLIIALGLFALAEVCMLIFNRHDDSITNQKNLGSLKLTKADFKEMRGPMARQSVLGFILGVLPGAGATIASFIGYITEKKISKNPDEFGKGSVKGLAAPETANNAATGGAFVPLLSLGIPGSGTTAVLLGAFLVMGIQPGPLLVQDNPEVFWGIIASMYVGNVFLLILNLPLVPYIAKVLKIPRPLLISLVIIFSLIGVYALSFNVFDLYLLLVFGLVGFLMRIFSFPAPPFILAFILGGMMEQSLRQSLTISNGSLMIFVQSPIALTLIIVGLLSFIVPFFKNKKKNASIVSDISLKK</sequence>
<evidence type="ECO:0000259" key="2">
    <source>
        <dbReference type="Pfam" id="PF01970"/>
    </source>
</evidence>
<dbReference type="STRING" id="930152.SAMN05216565_101569"/>
<dbReference type="PANTHER" id="PTHR35342:SF5">
    <property type="entry name" value="TRICARBOXYLIC TRANSPORT PROTEIN"/>
    <property type="match status" value="1"/>
</dbReference>
<keyword evidence="4" id="KW-1185">Reference proteome</keyword>
<name>A0A1H0Q2B3_9BACI</name>
<feature type="transmembrane region" description="Helical" evidence="1">
    <location>
        <begin position="58"/>
        <end position="74"/>
    </location>
</feature>
<dbReference type="OrthoDB" id="9781349at2"/>
<evidence type="ECO:0000256" key="1">
    <source>
        <dbReference type="SAM" id="Phobius"/>
    </source>
</evidence>
<feature type="transmembrane region" description="Helical" evidence="1">
    <location>
        <begin position="137"/>
        <end position="158"/>
    </location>
</feature>
<feature type="transmembrane region" description="Helical" evidence="1">
    <location>
        <begin position="259"/>
        <end position="281"/>
    </location>
</feature>
<dbReference type="EMBL" id="FNJU01000001">
    <property type="protein sequence ID" value="SDP11581.1"/>
    <property type="molecule type" value="Genomic_DNA"/>
</dbReference>
<feature type="transmembrane region" description="Helical" evidence="1">
    <location>
        <begin position="20"/>
        <end position="46"/>
    </location>
</feature>
<feature type="domain" description="DUF112" evidence="2">
    <location>
        <begin position="20"/>
        <end position="439"/>
    </location>
</feature>
<gene>
    <name evidence="3" type="ORF">SAMN05216565_101569</name>
</gene>
<proteinExistence type="predicted"/>
<dbReference type="InterPro" id="IPR002823">
    <property type="entry name" value="DUF112_TM"/>
</dbReference>
<feature type="transmembrane region" description="Helical" evidence="1">
    <location>
        <begin position="110"/>
        <end position="131"/>
    </location>
</feature>
<dbReference type="AlphaFoldDB" id="A0A1H0Q2B3"/>
<dbReference type="Proteomes" id="UP000199159">
    <property type="component" value="Unassembled WGS sequence"/>
</dbReference>
<keyword evidence="1" id="KW-1133">Transmembrane helix</keyword>
<keyword evidence="1" id="KW-0812">Transmembrane</keyword>
<evidence type="ECO:0000313" key="4">
    <source>
        <dbReference type="Proteomes" id="UP000199159"/>
    </source>
</evidence>
<dbReference type="PANTHER" id="PTHR35342">
    <property type="entry name" value="TRICARBOXYLIC TRANSPORT PROTEIN"/>
    <property type="match status" value="1"/>
</dbReference>
<feature type="transmembrane region" description="Helical" evidence="1">
    <location>
        <begin position="414"/>
        <end position="443"/>
    </location>
</feature>
<protein>
    <submittedName>
        <fullName evidence="3">Putative tricarboxylic transport membrane protein</fullName>
    </submittedName>
</protein>
<keyword evidence="1" id="KW-0472">Membrane</keyword>
<dbReference type="Pfam" id="PF01970">
    <property type="entry name" value="TctA"/>
    <property type="match status" value="1"/>
</dbReference>
<accession>A0A1H0Q2B3</accession>
<feature type="transmembrane region" description="Helical" evidence="1">
    <location>
        <begin position="355"/>
        <end position="378"/>
    </location>
</feature>